<name>A0ABY1ME89_RHORH</name>
<sequence>MRTARATPRRVTPPADEPEPPVPVPDPSTVRYPGPWTHRDIHANGIRFHAVEAGPHDPDTPLVVFVHGFADLWWSWRHQLTAFADLGYRAVAVDLRGYGDTDKPPRGYDGWTLSNDIAGLIRALGHTDAVLVGHADGGLVCWATAVLHPHVVRAIAVVDSPHPISLRDATLRDRAQRKALLPIFLAYQLPWRPERKLVRDHGLEIERLMRVRCGPDWRRTDEFADVVDRLRTAIRIPGTAHLTLEYQRWAFRSQWRPDGRRFMKTMDVELTLPILQLHGALDPYVLAATLRRCVRHAPGRILKFVDGAGHYAHQEKPEAVTALLADFVRGLD</sequence>
<dbReference type="PRINTS" id="PR00412">
    <property type="entry name" value="EPOXHYDRLASE"/>
</dbReference>
<dbReference type="Gene3D" id="3.40.50.1820">
    <property type="entry name" value="alpha/beta hydrolase"/>
    <property type="match status" value="1"/>
</dbReference>
<evidence type="ECO:0000256" key="1">
    <source>
        <dbReference type="ARBA" id="ARBA00022801"/>
    </source>
</evidence>
<dbReference type="SUPFAM" id="SSF53474">
    <property type="entry name" value="alpha/beta-Hydrolases"/>
    <property type="match status" value="1"/>
</dbReference>
<dbReference type="Pfam" id="PF00561">
    <property type="entry name" value="Abhydrolase_1"/>
    <property type="match status" value="1"/>
</dbReference>
<feature type="domain" description="AB hydrolase-1" evidence="3">
    <location>
        <begin position="61"/>
        <end position="317"/>
    </location>
</feature>
<keyword evidence="5" id="KW-1185">Reference proteome</keyword>
<keyword evidence="1" id="KW-0378">Hydrolase</keyword>
<accession>A0ABY1ME89</accession>
<evidence type="ECO:0000259" key="3">
    <source>
        <dbReference type="Pfam" id="PF00561"/>
    </source>
</evidence>
<dbReference type="InterPro" id="IPR000073">
    <property type="entry name" value="AB_hydrolase_1"/>
</dbReference>
<evidence type="ECO:0000313" key="5">
    <source>
        <dbReference type="Proteomes" id="UP000193566"/>
    </source>
</evidence>
<feature type="region of interest" description="Disordered" evidence="2">
    <location>
        <begin position="1"/>
        <end position="28"/>
    </location>
</feature>
<dbReference type="InterPro" id="IPR000639">
    <property type="entry name" value="Epox_hydrolase-like"/>
</dbReference>
<dbReference type="PRINTS" id="PR00111">
    <property type="entry name" value="ABHYDROLASE"/>
</dbReference>
<organism evidence="4 5">
    <name type="scientific">Rhodococcus rhodochrous J3</name>
    <dbReference type="NCBI Taxonomy" id="903528"/>
    <lineage>
        <taxon>Bacteria</taxon>
        <taxon>Bacillati</taxon>
        <taxon>Actinomycetota</taxon>
        <taxon>Actinomycetes</taxon>
        <taxon>Mycobacteriales</taxon>
        <taxon>Nocardiaceae</taxon>
        <taxon>Rhodococcus</taxon>
    </lineage>
</organism>
<evidence type="ECO:0000313" key="4">
    <source>
        <dbReference type="EMBL" id="SMG51287.1"/>
    </source>
</evidence>
<feature type="compositionally biased region" description="Low complexity" evidence="2">
    <location>
        <begin position="1"/>
        <end position="14"/>
    </location>
</feature>
<dbReference type="InterPro" id="IPR029058">
    <property type="entry name" value="AB_hydrolase_fold"/>
</dbReference>
<comment type="caution">
    <text evidence="4">The sequence shown here is derived from an EMBL/GenBank/DDBJ whole genome shotgun (WGS) entry which is preliminary data.</text>
</comment>
<gene>
    <name evidence="4" type="ORF">SAMN02745947_03750</name>
</gene>
<dbReference type="EMBL" id="FXAV01000011">
    <property type="protein sequence ID" value="SMG51287.1"/>
    <property type="molecule type" value="Genomic_DNA"/>
</dbReference>
<dbReference type="PANTHER" id="PTHR43329">
    <property type="entry name" value="EPOXIDE HYDROLASE"/>
    <property type="match status" value="1"/>
</dbReference>
<evidence type="ECO:0000256" key="2">
    <source>
        <dbReference type="SAM" id="MobiDB-lite"/>
    </source>
</evidence>
<proteinExistence type="predicted"/>
<reference evidence="4 5" key="1">
    <citation type="submission" date="2017-04" db="EMBL/GenBank/DDBJ databases">
        <authorList>
            <person name="Varghese N."/>
            <person name="Submissions S."/>
        </authorList>
    </citation>
    <scope>NUCLEOTIDE SEQUENCE [LARGE SCALE GENOMIC DNA]</scope>
    <source>
        <strain evidence="4 5">J3</strain>
    </source>
</reference>
<protein>
    <submittedName>
        <fullName evidence="4">Pimeloyl-ACP methyl ester carboxylesterase</fullName>
    </submittedName>
</protein>
<dbReference type="Proteomes" id="UP000193566">
    <property type="component" value="Unassembled WGS sequence"/>
</dbReference>